<gene>
    <name evidence="2" type="ORF">LMG23994_01319</name>
</gene>
<name>A0ABM8WL85_9BURK</name>
<dbReference type="Proteomes" id="UP000701702">
    <property type="component" value="Unassembled WGS sequence"/>
</dbReference>
<evidence type="ECO:0000313" key="2">
    <source>
        <dbReference type="EMBL" id="CAG9168141.1"/>
    </source>
</evidence>
<evidence type="ECO:0000256" key="1">
    <source>
        <dbReference type="SAM" id="MobiDB-lite"/>
    </source>
</evidence>
<feature type="region of interest" description="Disordered" evidence="1">
    <location>
        <begin position="97"/>
        <end position="118"/>
    </location>
</feature>
<feature type="compositionally biased region" description="Basic and acidic residues" evidence="1">
    <location>
        <begin position="107"/>
        <end position="116"/>
    </location>
</feature>
<protein>
    <submittedName>
        <fullName evidence="2">Uncharacterized protein</fullName>
    </submittedName>
</protein>
<reference evidence="2 3" key="1">
    <citation type="submission" date="2021-08" db="EMBL/GenBank/DDBJ databases">
        <authorList>
            <person name="Peeters C."/>
        </authorList>
    </citation>
    <scope>NUCLEOTIDE SEQUENCE [LARGE SCALE GENOMIC DNA]</scope>
    <source>
        <strain evidence="2 3">LMG 23994</strain>
    </source>
</reference>
<keyword evidence="3" id="KW-1185">Reference proteome</keyword>
<organism evidence="2 3">
    <name type="scientific">Cupriavidus pinatubonensis</name>
    <dbReference type="NCBI Taxonomy" id="248026"/>
    <lineage>
        <taxon>Bacteria</taxon>
        <taxon>Pseudomonadati</taxon>
        <taxon>Pseudomonadota</taxon>
        <taxon>Betaproteobacteria</taxon>
        <taxon>Burkholderiales</taxon>
        <taxon>Burkholderiaceae</taxon>
        <taxon>Cupriavidus</taxon>
    </lineage>
</organism>
<comment type="caution">
    <text evidence="2">The sequence shown here is derived from an EMBL/GenBank/DDBJ whole genome shotgun (WGS) entry which is preliminary data.</text>
</comment>
<dbReference type="EMBL" id="CAJZAF010000005">
    <property type="protein sequence ID" value="CAG9168141.1"/>
    <property type="molecule type" value="Genomic_DNA"/>
</dbReference>
<sequence>MVVVRKEEQRWVAARVRWEAEPLATFSDVAIWLGFSKQAVSKHAQQFGWRRTTDMPTLIARAHAKADEQTVGAMEQDAGASQAHALQVVAPGHAFEQLSRPENSAEPAHEHADKNTSDSAIAARAELLTRHRREWGAVRSVTYAAIKSKDLMEARTAKTVAEAVKTIQDGERKAWGLDAGDDGPVKVTVVRGGT</sequence>
<accession>A0ABM8WL85</accession>
<evidence type="ECO:0000313" key="3">
    <source>
        <dbReference type="Proteomes" id="UP000701702"/>
    </source>
</evidence>
<proteinExistence type="predicted"/>